<gene>
    <name evidence="7" type="ORF">NHX12_000960</name>
</gene>
<feature type="domain" description="Ig-like" evidence="6">
    <location>
        <begin position="562"/>
        <end position="641"/>
    </location>
</feature>
<protein>
    <recommendedName>
        <fullName evidence="6">Ig-like domain-containing protein</fullName>
    </recommendedName>
</protein>
<dbReference type="InterPro" id="IPR013783">
    <property type="entry name" value="Ig-like_fold"/>
</dbReference>
<dbReference type="InterPro" id="IPR007110">
    <property type="entry name" value="Ig-like_dom"/>
</dbReference>
<keyword evidence="1 5" id="KW-0732">Signal</keyword>
<dbReference type="InterPro" id="IPR003598">
    <property type="entry name" value="Ig_sub2"/>
</dbReference>
<dbReference type="EMBL" id="JANIIK010000109">
    <property type="protein sequence ID" value="KAJ3597435.1"/>
    <property type="molecule type" value="Genomic_DNA"/>
</dbReference>
<evidence type="ECO:0000256" key="2">
    <source>
        <dbReference type="ARBA" id="ARBA00023157"/>
    </source>
</evidence>
<dbReference type="PANTHER" id="PTHR44337">
    <property type="entry name" value="CARCINOEMBRYONIC ANTIGEN-RELATED CELL ADHESION MOLECULE 8"/>
    <property type="match status" value="1"/>
</dbReference>
<dbReference type="SMART" id="SM00409">
    <property type="entry name" value="IG"/>
    <property type="match status" value="7"/>
</dbReference>
<feature type="signal peptide" evidence="5">
    <location>
        <begin position="1"/>
        <end position="17"/>
    </location>
</feature>
<evidence type="ECO:0000313" key="8">
    <source>
        <dbReference type="Proteomes" id="UP001148018"/>
    </source>
</evidence>
<keyword evidence="2" id="KW-1015">Disulfide bond</keyword>
<name>A0A9Q0DYU2_9TELE</name>
<proteinExistence type="predicted"/>
<sequence>MEYPMAPFLTLILLTFATDHVSEITLSVQELISNVTLRAHQANLVEFNDSAVFTCSVSNGSSLSYLWTNGSDELAPAGGRVQFSSGDAVLTITNVTRYDLGPFRCRASNNFSNGTSDRAPLNISYGPSDPTMVTSRTAYVTGSNVNLSCMAESKPTATLQWFFNDRDLGFSDPDFQLQHANVNQTGYYKCLFHNTVTGRFSSNQTMIRILDPISSVAVSLVGAPAILDGPETPVIAGPPSALIGQQVTFNCSASSQPPSQYSWYHDGSLVARAWQYEAGPLTTDMSGRYICMAFNNVTGRNTSANITLTVYAPVTMAMVNTSGVLPKLSQNFSLTCDTLGSVESVLWMKNGSVIQATDRIMLSSAILTFSPVLLSDNGYYECQAYNPVSNLTSGRYALHVACDGLLSPSNFHLKFNGWSVMGNASMGNPSGLELGPLIVNRSGVCTCEAYNSVTHQSSSAEKMLKVVDHITHVQIKDPKTSAIEGLWFALRCNATGTVDHVYWMKNGEMFFPGNSSNLSVYNTTLTFNPVSEEDVGNYQCTAANAVNNMTSPTYGLQVSFGPHTPVLTGSLVAETGEDVVFNCSAVSYPLNHYNWYLNESLLATGSVFATGPLTLNMSGEYTCEAVNQVTKKNSTASASLRVVEAIKYVAIKQDSLPIQSHNFTLSCEVAGPYHSIYWTKDGFRIYSYNASANHSSHAMKNHSYTSEDMKNHSYTSEDMKNHSYTSEDMKNHSYMSYHMINDSLHFSPVTTDYEGIYRCVAENVVRPHSSPAYQLLGSTVSVLFTCSADSRPASQYQWYINMVPVVVGAGPQLTISTRQPNVLNYTCKAYNNVTQISMSQMKTLIINEAGRPSVSPGVLLVMALSALGLGMYI</sequence>
<evidence type="ECO:0000259" key="6">
    <source>
        <dbReference type="PROSITE" id="PS50835"/>
    </source>
</evidence>
<feature type="domain" description="Ig-like" evidence="6">
    <location>
        <begin position="130"/>
        <end position="201"/>
    </location>
</feature>
<keyword evidence="8" id="KW-1185">Reference proteome</keyword>
<keyword evidence="3" id="KW-0325">Glycoprotein</keyword>
<evidence type="ECO:0000256" key="1">
    <source>
        <dbReference type="ARBA" id="ARBA00022729"/>
    </source>
</evidence>
<keyword evidence="4" id="KW-0393">Immunoglobulin domain</keyword>
<dbReference type="PANTHER" id="PTHR44337:SF20">
    <property type="entry name" value="CARCINOEMBRYONIC ANTIGEN-RELATED CELL ADHESION MOLECULE 5-RELATED"/>
    <property type="match status" value="1"/>
</dbReference>
<organism evidence="7 8">
    <name type="scientific">Muraenolepis orangiensis</name>
    <name type="common">Patagonian moray cod</name>
    <dbReference type="NCBI Taxonomy" id="630683"/>
    <lineage>
        <taxon>Eukaryota</taxon>
        <taxon>Metazoa</taxon>
        <taxon>Chordata</taxon>
        <taxon>Craniata</taxon>
        <taxon>Vertebrata</taxon>
        <taxon>Euteleostomi</taxon>
        <taxon>Actinopterygii</taxon>
        <taxon>Neopterygii</taxon>
        <taxon>Teleostei</taxon>
        <taxon>Neoteleostei</taxon>
        <taxon>Acanthomorphata</taxon>
        <taxon>Zeiogadaria</taxon>
        <taxon>Gadariae</taxon>
        <taxon>Gadiformes</taxon>
        <taxon>Muraenolepidoidei</taxon>
        <taxon>Muraenolepididae</taxon>
        <taxon>Muraenolepis</taxon>
    </lineage>
</organism>
<accession>A0A9Q0DYU2</accession>
<feature type="domain" description="Ig-like" evidence="6">
    <location>
        <begin position="644"/>
        <end position="781"/>
    </location>
</feature>
<feature type="domain" description="Ig-like" evidence="6">
    <location>
        <begin position="468"/>
        <end position="559"/>
    </location>
</feature>
<dbReference type="OrthoDB" id="6159398at2759"/>
<dbReference type="SMART" id="SM00408">
    <property type="entry name" value="IGc2"/>
    <property type="match status" value="8"/>
</dbReference>
<dbReference type="AlphaFoldDB" id="A0A9Q0DYU2"/>
<dbReference type="InterPro" id="IPR036179">
    <property type="entry name" value="Ig-like_dom_sf"/>
</dbReference>
<reference evidence="7" key="1">
    <citation type="submission" date="2022-07" db="EMBL/GenBank/DDBJ databases">
        <title>Chromosome-level genome of Muraenolepis orangiensis.</title>
        <authorList>
            <person name="Kim J."/>
        </authorList>
    </citation>
    <scope>NUCLEOTIDE SEQUENCE</scope>
    <source>
        <strain evidence="7">KU_S4_2022</strain>
        <tissue evidence="7">Muscle</tissue>
    </source>
</reference>
<dbReference type="InterPro" id="IPR003599">
    <property type="entry name" value="Ig_sub"/>
</dbReference>
<feature type="domain" description="Ig-like" evidence="6">
    <location>
        <begin position="230"/>
        <end position="307"/>
    </location>
</feature>
<dbReference type="SUPFAM" id="SSF48726">
    <property type="entry name" value="Immunoglobulin"/>
    <property type="match status" value="7"/>
</dbReference>
<feature type="domain" description="Ig-like" evidence="6">
    <location>
        <begin position="313"/>
        <end position="393"/>
    </location>
</feature>
<evidence type="ECO:0000313" key="7">
    <source>
        <dbReference type="EMBL" id="KAJ3597435.1"/>
    </source>
</evidence>
<dbReference type="Pfam" id="PF13927">
    <property type="entry name" value="Ig_3"/>
    <property type="match status" value="5"/>
</dbReference>
<dbReference type="InterPro" id="IPR052598">
    <property type="entry name" value="IgSF_CEA-related"/>
</dbReference>
<feature type="domain" description="Ig-like" evidence="6">
    <location>
        <begin position="33"/>
        <end position="122"/>
    </location>
</feature>
<comment type="caution">
    <text evidence="7">The sequence shown here is derived from an EMBL/GenBank/DDBJ whole genome shotgun (WGS) entry which is preliminary data.</text>
</comment>
<feature type="chain" id="PRO_5040178097" description="Ig-like domain-containing protein" evidence="5">
    <location>
        <begin position="18"/>
        <end position="873"/>
    </location>
</feature>
<dbReference type="PROSITE" id="PS50835">
    <property type="entry name" value="IG_LIKE"/>
    <property type="match status" value="8"/>
</dbReference>
<dbReference type="Proteomes" id="UP001148018">
    <property type="component" value="Unassembled WGS sequence"/>
</dbReference>
<evidence type="ECO:0000256" key="3">
    <source>
        <dbReference type="ARBA" id="ARBA00023180"/>
    </source>
</evidence>
<dbReference type="Gene3D" id="2.60.40.10">
    <property type="entry name" value="Immunoglobulins"/>
    <property type="match status" value="8"/>
</dbReference>
<evidence type="ECO:0000256" key="4">
    <source>
        <dbReference type="ARBA" id="ARBA00023319"/>
    </source>
</evidence>
<dbReference type="CDD" id="cd00096">
    <property type="entry name" value="Ig"/>
    <property type="match status" value="1"/>
</dbReference>
<evidence type="ECO:0000256" key="5">
    <source>
        <dbReference type="SAM" id="SignalP"/>
    </source>
</evidence>
<feature type="domain" description="Ig-like" evidence="6">
    <location>
        <begin position="784"/>
        <end position="839"/>
    </location>
</feature>
<dbReference type="Pfam" id="PF13895">
    <property type="entry name" value="Ig_2"/>
    <property type="match status" value="1"/>
</dbReference>